<comment type="catalytic activity">
    <reaction evidence="7">
        <text>chloride(in) = chloride(out)</text>
        <dbReference type="Rhea" id="RHEA:29823"/>
        <dbReference type="ChEBI" id="CHEBI:17996"/>
    </reaction>
</comment>
<evidence type="ECO:0000256" key="2">
    <source>
        <dbReference type="ARBA" id="ARBA00022692"/>
    </source>
</evidence>
<proteinExistence type="inferred from homology"/>
<sequence length="455" mass="51354">MMVSYTLKVAEAHFGAFSGLLLRWRGSIYKLLYKEFLLFGTLYADLCCRPPPNPGLCVMCPRLLLTQEQKHIYAQVAWYCNHLADLIPLSFMLGFYVTGGEPLVVSVHKHPTAGSVNVCHVSFVHGVDQSGCLLCRTVICYANLALVLVLRSVSTPVLKHFPTMEHMVDTGFTSQEERKKFESLKSDFNKYWVPCVWFTNLAAQAHRDGQIRDDIELNKYRANCSMLFHYDWITEYSFFALSLQFVEPETGATKGQGSLEPGKEPSPDMGNLDMFVPLTTLLQFFFYARRLKVAEQLINPFGEDDGNFETNQLIDRNLQVCRGKMFVAYCLPRCPCSLWIMCLQLPPAEKDQYWDEAQPQPPYIWWPQLLSHFQSASWSPRSDLPVAATQTLLLGHLLGAGVLSPAVKSAELRLSQACCTPRTQHLHGFRTETGGEEAASRTDEAEESGDETLVP</sequence>
<evidence type="ECO:0000256" key="1">
    <source>
        <dbReference type="ARBA" id="ARBA00004370"/>
    </source>
</evidence>
<keyword evidence="6 9" id="KW-0868">Chloride</keyword>
<comment type="function">
    <text evidence="9">Forms calcium-sensitive chloride channels. Permeable to bicarbonate.</text>
</comment>
<keyword evidence="9" id="KW-1003">Cell membrane</keyword>
<evidence type="ECO:0000313" key="11">
    <source>
        <dbReference type="EMBL" id="CAH6790733.1"/>
    </source>
</evidence>
<feature type="region of interest" description="Disordered" evidence="10">
    <location>
        <begin position="429"/>
        <end position="455"/>
    </location>
</feature>
<keyword evidence="12" id="KW-1185">Reference proteome</keyword>
<evidence type="ECO:0000256" key="6">
    <source>
        <dbReference type="ARBA" id="ARBA00023214"/>
    </source>
</evidence>
<dbReference type="GO" id="GO:0005254">
    <property type="term" value="F:chloride channel activity"/>
    <property type="evidence" value="ECO:0007669"/>
    <property type="project" value="UniProtKB-KW"/>
</dbReference>
<evidence type="ECO:0000256" key="3">
    <source>
        <dbReference type="ARBA" id="ARBA00022989"/>
    </source>
</evidence>
<dbReference type="PANTHER" id="PTHR10736:SF55">
    <property type="entry name" value="BESTROPHIN-4"/>
    <property type="match status" value="1"/>
</dbReference>
<keyword evidence="5 9" id="KW-0869">Chloride channel</keyword>
<dbReference type="Proteomes" id="UP001152836">
    <property type="component" value="Unassembled WGS sequence"/>
</dbReference>
<evidence type="ECO:0000256" key="8">
    <source>
        <dbReference type="ARBA" id="ARBA00034769"/>
    </source>
</evidence>
<keyword evidence="3" id="KW-1133">Transmembrane helix</keyword>
<feature type="compositionally biased region" description="Acidic residues" evidence="10">
    <location>
        <begin position="444"/>
        <end position="455"/>
    </location>
</feature>
<comment type="subcellular location">
    <subcellularLocation>
        <location evidence="9">Cell membrane</location>
        <topology evidence="9">Multi-pass membrane protein</topology>
    </subcellularLocation>
    <subcellularLocation>
        <location evidence="1">Membrane</location>
    </subcellularLocation>
</comment>
<name>A0AAU9ZFA1_PHORO</name>
<dbReference type="Pfam" id="PF01062">
    <property type="entry name" value="Bestrophin"/>
    <property type="match status" value="1"/>
</dbReference>
<keyword evidence="9" id="KW-0813">Transport</keyword>
<keyword evidence="9" id="KW-0407">Ion channel</keyword>
<dbReference type="InterPro" id="IPR021134">
    <property type="entry name" value="Bestrophin-like"/>
</dbReference>
<evidence type="ECO:0000256" key="4">
    <source>
        <dbReference type="ARBA" id="ARBA00023136"/>
    </source>
</evidence>
<accession>A0AAU9ZFA1</accession>
<organism evidence="11 12">
    <name type="scientific">Phodopus roborovskii</name>
    <name type="common">Roborovski's desert hamster</name>
    <name type="synonym">Cricetulus roborovskii</name>
    <dbReference type="NCBI Taxonomy" id="109678"/>
    <lineage>
        <taxon>Eukaryota</taxon>
        <taxon>Metazoa</taxon>
        <taxon>Chordata</taxon>
        <taxon>Craniata</taxon>
        <taxon>Vertebrata</taxon>
        <taxon>Euteleostomi</taxon>
        <taxon>Mammalia</taxon>
        <taxon>Eutheria</taxon>
        <taxon>Euarchontoglires</taxon>
        <taxon>Glires</taxon>
        <taxon>Rodentia</taxon>
        <taxon>Myomorpha</taxon>
        <taxon>Muroidea</taxon>
        <taxon>Cricetidae</taxon>
        <taxon>Cricetinae</taxon>
        <taxon>Phodopus</taxon>
    </lineage>
</organism>
<dbReference type="InterPro" id="IPR000615">
    <property type="entry name" value="Bestrophin"/>
</dbReference>
<reference evidence="11" key="1">
    <citation type="submission" date="2022-06" db="EMBL/GenBank/DDBJ databases">
        <authorList>
            <person name="Andreotti S."/>
            <person name="Wyler E."/>
        </authorList>
    </citation>
    <scope>NUCLEOTIDE SEQUENCE</scope>
</reference>
<evidence type="ECO:0000256" key="5">
    <source>
        <dbReference type="ARBA" id="ARBA00023173"/>
    </source>
</evidence>
<dbReference type="GO" id="GO:0034707">
    <property type="term" value="C:chloride channel complex"/>
    <property type="evidence" value="ECO:0007669"/>
    <property type="project" value="UniProtKB-KW"/>
</dbReference>
<evidence type="ECO:0000256" key="7">
    <source>
        <dbReference type="ARBA" id="ARBA00024167"/>
    </source>
</evidence>
<evidence type="ECO:0000313" key="12">
    <source>
        <dbReference type="Proteomes" id="UP001152836"/>
    </source>
</evidence>
<comment type="caution">
    <text evidence="11">The sequence shown here is derived from an EMBL/GenBank/DDBJ whole genome shotgun (WGS) entry which is preliminary data.</text>
</comment>
<dbReference type="GO" id="GO:0005886">
    <property type="term" value="C:plasma membrane"/>
    <property type="evidence" value="ECO:0007669"/>
    <property type="project" value="UniProtKB-SubCell"/>
</dbReference>
<keyword evidence="9" id="KW-0406">Ion transport</keyword>
<keyword evidence="2" id="KW-0812">Transmembrane</keyword>
<dbReference type="PANTHER" id="PTHR10736">
    <property type="entry name" value="BESTROPHIN"/>
    <property type="match status" value="1"/>
</dbReference>
<evidence type="ECO:0000256" key="10">
    <source>
        <dbReference type="SAM" id="MobiDB-lite"/>
    </source>
</evidence>
<protein>
    <recommendedName>
        <fullName evidence="9">Bestrophin</fullName>
    </recommendedName>
</protein>
<evidence type="ECO:0000256" key="9">
    <source>
        <dbReference type="RuleBase" id="RU363126"/>
    </source>
</evidence>
<dbReference type="EMBL" id="CALSGD010001432">
    <property type="protein sequence ID" value="CAH6790733.1"/>
    <property type="molecule type" value="Genomic_DNA"/>
</dbReference>
<gene>
    <name evidence="11" type="primary">Best4</name>
    <name evidence="11" type="ORF">PHOROB_LOCUS8001</name>
</gene>
<dbReference type="AlphaFoldDB" id="A0AAU9ZFA1"/>
<comment type="similarity">
    <text evidence="8 9">Belongs to the anion channel-forming bestrophin (TC 1.A.46) family. Calcium-sensitive chloride channel subfamily.</text>
</comment>
<keyword evidence="4" id="KW-0472">Membrane</keyword>